<feature type="region of interest" description="Disordered" evidence="1">
    <location>
        <begin position="1"/>
        <end position="30"/>
    </location>
</feature>
<evidence type="ECO:0000256" key="1">
    <source>
        <dbReference type="SAM" id="MobiDB-lite"/>
    </source>
</evidence>
<evidence type="ECO:0000313" key="3">
    <source>
        <dbReference type="EMBL" id="ADH89643.1"/>
    </source>
</evidence>
<dbReference type="KEGG" id="sno:Snov_2348"/>
<keyword evidence="2" id="KW-0472">Membrane</keyword>
<dbReference type="RefSeq" id="WP_013167147.1">
    <property type="nucleotide sequence ID" value="NC_014217.1"/>
</dbReference>
<feature type="transmembrane region" description="Helical" evidence="2">
    <location>
        <begin position="53"/>
        <end position="78"/>
    </location>
</feature>
<gene>
    <name evidence="3" type="ordered locus">Snov_2348</name>
</gene>
<evidence type="ECO:0008006" key="5">
    <source>
        <dbReference type="Google" id="ProtNLM"/>
    </source>
</evidence>
<accession>D7A2I0</accession>
<organism evidence="3 4">
    <name type="scientific">Ancylobacter novellus (strain ATCC 8093 / DSM 506 / JCM 20403 / CCM 1077 / IAM 12100 / NBRC 12443 / NCIMB 10456)</name>
    <name type="common">Starkeya novella</name>
    <dbReference type="NCBI Taxonomy" id="639283"/>
    <lineage>
        <taxon>Bacteria</taxon>
        <taxon>Pseudomonadati</taxon>
        <taxon>Pseudomonadota</taxon>
        <taxon>Alphaproteobacteria</taxon>
        <taxon>Hyphomicrobiales</taxon>
        <taxon>Xanthobacteraceae</taxon>
        <taxon>Ancylobacter</taxon>
    </lineage>
</organism>
<reference evidence="3 4" key="1">
    <citation type="journal article" date="2012" name="Stand. Genomic Sci.">
        <title>Complete genome sequence of the facultatively chemolithoautotrophic and methylotrophic alpha Proteobacterium Starkeya novella type strain (ATCC 8093(T)).</title>
        <authorList>
            <person name="Kappler U."/>
            <person name="Davenport K."/>
            <person name="Beatson S."/>
            <person name="Lucas S."/>
            <person name="Lapidus A."/>
            <person name="Copeland A."/>
            <person name="Berry K.W."/>
            <person name="Glavina Del Rio T."/>
            <person name="Hammon N."/>
            <person name="Dalin E."/>
            <person name="Tice H."/>
            <person name="Pitluck S."/>
            <person name="Richardson P."/>
            <person name="Bruce D."/>
            <person name="Goodwin L.A."/>
            <person name="Han C."/>
            <person name="Tapia R."/>
            <person name="Detter J.C."/>
            <person name="Chang Y.J."/>
            <person name="Jeffries C.D."/>
            <person name="Land M."/>
            <person name="Hauser L."/>
            <person name="Kyrpides N.C."/>
            <person name="Goker M."/>
            <person name="Ivanova N."/>
            <person name="Klenk H.P."/>
            <person name="Woyke T."/>
        </authorList>
    </citation>
    <scope>NUCLEOTIDE SEQUENCE [LARGE SCALE GENOMIC DNA]</scope>
    <source>
        <strain evidence="4">ATCC 8093 / DSM 506 / JCM 20403 / CCM 1077 / IAM 12100 / NBRC 12443 / NCIMB 10456</strain>
    </source>
</reference>
<dbReference type="AlphaFoldDB" id="D7A2I0"/>
<dbReference type="eggNOG" id="ENOG5032YSA">
    <property type="taxonomic scope" value="Bacteria"/>
</dbReference>
<dbReference type="STRING" id="639283.Snov_2348"/>
<sequence length="157" mass="16815">MARKVMARPDTARPSAKAAANATPARKTGRARSGRGLFSFETLRQPLISRRVFLVRMAWSVVIWFAIMLFGLAVGMAGYAGFEGMGLVDAYLNAAMILSGMGPVSELHTQAGKVFAGTYAIFSGLIIVLATGVVLAPIIHHVLHAFHIDMDDDGKPD</sequence>
<protein>
    <recommendedName>
        <fullName evidence="5">Potassium channel domain-containing protein</fullName>
    </recommendedName>
</protein>
<feature type="compositionally biased region" description="Low complexity" evidence="1">
    <location>
        <begin position="12"/>
        <end position="26"/>
    </location>
</feature>
<evidence type="ECO:0000313" key="4">
    <source>
        <dbReference type="Proteomes" id="UP000006633"/>
    </source>
</evidence>
<keyword evidence="2" id="KW-1133">Transmembrane helix</keyword>
<proteinExistence type="predicted"/>
<dbReference type="Proteomes" id="UP000006633">
    <property type="component" value="Chromosome"/>
</dbReference>
<keyword evidence="4" id="KW-1185">Reference proteome</keyword>
<dbReference type="HOGENOM" id="CLU_141669_0_0_5"/>
<feature type="transmembrane region" description="Helical" evidence="2">
    <location>
        <begin position="119"/>
        <end position="143"/>
    </location>
</feature>
<name>D7A2I0_ANCN5</name>
<dbReference type="EMBL" id="CP002026">
    <property type="protein sequence ID" value="ADH89643.1"/>
    <property type="molecule type" value="Genomic_DNA"/>
</dbReference>
<keyword evidence="2" id="KW-0812">Transmembrane</keyword>
<evidence type="ECO:0000256" key="2">
    <source>
        <dbReference type="SAM" id="Phobius"/>
    </source>
</evidence>